<reference evidence="13" key="1">
    <citation type="submission" date="2022-07" db="EMBL/GenBank/DDBJ databases">
        <authorList>
            <person name="Macas J."/>
            <person name="Novak P."/>
            <person name="Neumann P."/>
        </authorList>
    </citation>
    <scope>NUCLEOTIDE SEQUENCE</scope>
</reference>
<evidence type="ECO:0000256" key="7">
    <source>
        <dbReference type="ARBA" id="ARBA00023125"/>
    </source>
</evidence>
<keyword evidence="7" id="KW-0238">DNA-binding</keyword>
<evidence type="ECO:0000256" key="5">
    <source>
        <dbReference type="ARBA" id="ARBA00022833"/>
    </source>
</evidence>
<evidence type="ECO:0000256" key="9">
    <source>
        <dbReference type="ARBA" id="ARBA00023242"/>
    </source>
</evidence>
<evidence type="ECO:0000256" key="10">
    <source>
        <dbReference type="PROSITE-ProRule" id="PRU00027"/>
    </source>
</evidence>
<evidence type="ECO:0000259" key="12">
    <source>
        <dbReference type="PROSITE" id="PS50808"/>
    </source>
</evidence>
<keyword evidence="5" id="KW-0862">Zinc</keyword>
<evidence type="ECO:0000313" key="13">
    <source>
        <dbReference type="EMBL" id="CAH9088007.1"/>
    </source>
</evidence>
<comment type="caution">
    <text evidence="13">The sequence shown here is derived from an EMBL/GenBank/DDBJ whole genome shotgun (WGS) entry which is preliminary data.</text>
</comment>
<dbReference type="InterPro" id="IPR052035">
    <property type="entry name" value="ZnF_BED_domain_contain"/>
</dbReference>
<keyword evidence="14" id="KW-1185">Reference proteome</keyword>
<dbReference type="Pfam" id="PF02892">
    <property type="entry name" value="zf-BED"/>
    <property type="match status" value="1"/>
</dbReference>
<dbReference type="GO" id="GO:0008270">
    <property type="term" value="F:zinc ion binding"/>
    <property type="evidence" value="ECO:0007669"/>
    <property type="project" value="UniProtKB-KW"/>
</dbReference>
<dbReference type="SUPFAM" id="SSF140996">
    <property type="entry name" value="Hermes dimerisation domain"/>
    <property type="match status" value="1"/>
</dbReference>
<keyword evidence="3" id="KW-0479">Metal-binding</keyword>
<comment type="subunit">
    <text evidence="2">Homodimer.</text>
</comment>
<proteinExistence type="predicted"/>
<dbReference type="EMBL" id="CAMAPF010000059">
    <property type="protein sequence ID" value="CAH9088007.1"/>
    <property type="molecule type" value="Genomic_DNA"/>
</dbReference>
<protein>
    <recommendedName>
        <fullName evidence="12">BED-type domain-containing protein</fullName>
    </recommendedName>
</protein>
<sequence>MASQSASTQDSIGVSGAPTNQCVPVGSSTGEESKEVTASKDQEDHMTGGQRKKRSKWWDYFDEIEVNNTKKAKCHECHKLLGGDPKNGTSHLKEHVSRCPRRKRGGDIKQMVLKTNSKGEVCHASYNEGEGRIALAKMVILHEYSLSIVEHRGFREFTSTIQPLFKCPSRNTLKSDILKVYAEERCKVLNLLEGNDCRVAVTTDMWTSTNQKRGFMAITAHFIDKSWVLHNQILRFIYVPCPHTSEALTEVLIEALIEWNLDSRLSTITVDNCSTNDSMIGKLTNKLNIEHMLKDGALLHMRCSAHILNLVVKIGLEVIKDFINTVRDSVVFWTASPKRVEKFEEVCRGMKLPYTKKLGLDCPTRWNSTFLMLKSALLYKSVFPRLKMRDSQYKEVPCESEWEIAKEVCDKLELFYSATEMFSGTKYPTANLFFPKICEIRLELEEWARSPDVVISIMAGSMLGKFKDYWSVVHKLMGVAVVLDPRYKMALLRYYLPMVYPKDHEKEIDNIQQLCYDLIKEYQRKKEDVICDESETNSRSTLTDRMSGFQTFVKRLKTSSSNCRTELDHYLDDDVLPMTDDFNILLWWKVNGVKYPTLQAIAKDILAIPVSTVASESAFSASGRLVSPHRNRLHPKTIEVLMCAQSWLWNNIKDEEGPFVSDG</sequence>
<feature type="domain" description="BED-type" evidence="12">
    <location>
        <begin position="52"/>
        <end position="111"/>
    </location>
</feature>
<dbReference type="GO" id="GO:0003677">
    <property type="term" value="F:DNA binding"/>
    <property type="evidence" value="ECO:0007669"/>
    <property type="project" value="UniProtKB-KW"/>
</dbReference>
<dbReference type="SUPFAM" id="SSF53098">
    <property type="entry name" value="Ribonuclease H-like"/>
    <property type="match status" value="1"/>
</dbReference>
<gene>
    <name evidence="13" type="ORF">CEPIT_LOCUS10308</name>
</gene>
<evidence type="ECO:0000256" key="2">
    <source>
        <dbReference type="ARBA" id="ARBA00011738"/>
    </source>
</evidence>
<dbReference type="InterPro" id="IPR036236">
    <property type="entry name" value="Znf_C2H2_sf"/>
</dbReference>
<evidence type="ECO:0000313" key="14">
    <source>
        <dbReference type="Proteomes" id="UP001152523"/>
    </source>
</evidence>
<evidence type="ECO:0000256" key="11">
    <source>
        <dbReference type="SAM" id="MobiDB-lite"/>
    </source>
</evidence>
<feature type="compositionally biased region" description="Basic and acidic residues" evidence="11">
    <location>
        <begin position="31"/>
        <end position="46"/>
    </location>
</feature>
<dbReference type="Proteomes" id="UP001152523">
    <property type="component" value="Unassembled WGS sequence"/>
</dbReference>
<dbReference type="InterPro" id="IPR012337">
    <property type="entry name" value="RNaseH-like_sf"/>
</dbReference>
<evidence type="ECO:0000256" key="4">
    <source>
        <dbReference type="ARBA" id="ARBA00022771"/>
    </source>
</evidence>
<keyword evidence="6" id="KW-0805">Transcription regulation</keyword>
<dbReference type="Pfam" id="PF14372">
    <property type="entry name" value="hAT-like_RNase-H"/>
    <property type="match status" value="1"/>
</dbReference>
<accession>A0AAV0D1I6</accession>
<evidence type="ECO:0000256" key="6">
    <source>
        <dbReference type="ARBA" id="ARBA00023015"/>
    </source>
</evidence>
<dbReference type="SMART" id="SM00614">
    <property type="entry name" value="ZnF_BED"/>
    <property type="match status" value="1"/>
</dbReference>
<evidence type="ECO:0000256" key="1">
    <source>
        <dbReference type="ARBA" id="ARBA00004123"/>
    </source>
</evidence>
<dbReference type="Pfam" id="PF05699">
    <property type="entry name" value="Dimer_Tnp_hAT"/>
    <property type="match status" value="1"/>
</dbReference>
<dbReference type="InterPro" id="IPR003656">
    <property type="entry name" value="Znf_BED"/>
</dbReference>
<dbReference type="PANTHER" id="PTHR46481">
    <property type="entry name" value="ZINC FINGER BED DOMAIN-CONTAINING PROTEIN 4"/>
    <property type="match status" value="1"/>
</dbReference>
<keyword evidence="8" id="KW-0804">Transcription</keyword>
<evidence type="ECO:0000256" key="3">
    <source>
        <dbReference type="ARBA" id="ARBA00022723"/>
    </source>
</evidence>
<feature type="compositionally biased region" description="Polar residues" evidence="11">
    <location>
        <begin position="1"/>
        <end position="30"/>
    </location>
</feature>
<dbReference type="AlphaFoldDB" id="A0AAV0D1I6"/>
<dbReference type="GO" id="GO:0005634">
    <property type="term" value="C:nucleus"/>
    <property type="evidence" value="ECO:0007669"/>
    <property type="project" value="UniProtKB-SubCell"/>
</dbReference>
<dbReference type="SUPFAM" id="SSF57667">
    <property type="entry name" value="beta-beta-alpha zinc fingers"/>
    <property type="match status" value="1"/>
</dbReference>
<keyword evidence="9" id="KW-0539">Nucleus</keyword>
<organism evidence="13 14">
    <name type="scientific">Cuscuta epithymum</name>
    <dbReference type="NCBI Taxonomy" id="186058"/>
    <lineage>
        <taxon>Eukaryota</taxon>
        <taxon>Viridiplantae</taxon>
        <taxon>Streptophyta</taxon>
        <taxon>Embryophyta</taxon>
        <taxon>Tracheophyta</taxon>
        <taxon>Spermatophyta</taxon>
        <taxon>Magnoliopsida</taxon>
        <taxon>eudicotyledons</taxon>
        <taxon>Gunneridae</taxon>
        <taxon>Pentapetalae</taxon>
        <taxon>asterids</taxon>
        <taxon>lamiids</taxon>
        <taxon>Solanales</taxon>
        <taxon>Convolvulaceae</taxon>
        <taxon>Cuscuteae</taxon>
        <taxon>Cuscuta</taxon>
        <taxon>Cuscuta subgen. Cuscuta</taxon>
    </lineage>
</organism>
<dbReference type="InterPro" id="IPR025525">
    <property type="entry name" value="hAT-like_transposase_RNase-H"/>
</dbReference>
<dbReference type="PROSITE" id="PS50808">
    <property type="entry name" value="ZF_BED"/>
    <property type="match status" value="1"/>
</dbReference>
<evidence type="ECO:0000256" key="8">
    <source>
        <dbReference type="ARBA" id="ARBA00023163"/>
    </source>
</evidence>
<comment type="subcellular location">
    <subcellularLocation>
        <location evidence="1">Nucleus</location>
    </subcellularLocation>
</comment>
<dbReference type="PANTHER" id="PTHR46481:SF11">
    <property type="entry name" value="ZINC FINGER BED DOMAIN-CONTAINING PROTEIN RICESLEEPER 2-LIKE"/>
    <property type="match status" value="1"/>
</dbReference>
<feature type="region of interest" description="Disordered" evidence="11">
    <location>
        <begin position="1"/>
        <end position="52"/>
    </location>
</feature>
<dbReference type="InterPro" id="IPR008906">
    <property type="entry name" value="HATC_C_dom"/>
</dbReference>
<keyword evidence="4 10" id="KW-0863">Zinc-finger</keyword>
<name>A0AAV0D1I6_9ASTE</name>
<dbReference type="GO" id="GO:0046983">
    <property type="term" value="F:protein dimerization activity"/>
    <property type="evidence" value="ECO:0007669"/>
    <property type="project" value="InterPro"/>
</dbReference>